<evidence type="ECO:0000259" key="8">
    <source>
        <dbReference type="Pfam" id="PF25954"/>
    </source>
</evidence>
<dbReference type="Proteomes" id="UP000237682">
    <property type="component" value="Unassembled WGS sequence"/>
</dbReference>
<evidence type="ECO:0000259" key="7">
    <source>
        <dbReference type="Pfam" id="PF25881"/>
    </source>
</evidence>
<dbReference type="SUPFAM" id="SSF111369">
    <property type="entry name" value="HlyD-like secretion proteins"/>
    <property type="match status" value="3"/>
</dbReference>
<dbReference type="InterPro" id="IPR059052">
    <property type="entry name" value="HH_YbhG-like"/>
</dbReference>
<dbReference type="RefSeq" id="WP_105862820.1">
    <property type="nucleotide sequence ID" value="NZ_PUEJ01000005.1"/>
</dbReference>
<feature type="coiled-coil region" evidence="6">
    <location>
        <begin position="153"/>
        <end position="206"/>
    </location>
</feature>
<evidence type="ECO:0000256" key="6">
    <source>
        <dbReference type="SAM" id="Coils"/>
    </source>
</evidence>
<evidence type="ECO:0000256" key="3">
    <source>
        <dbReference type="ARBA" id="ARBA00022729"/>
    </source>
</evidence>
<evidence type="ECO:0000256" key="2">
    <source>
        <dbReference type="ARBA" id="ARBA00010602"/>
    </source>
</evidence>
<dbReference type="AlphaFoldDB" id="A0A2S9QB97"/>
<dbReference type="InterPro" id="IPR050465">
    <property type="entry name" value="UPF0194_transport"/>
</dbReference>
<dbReference type="EMBL" id="PUEJ01000005">
    <property type="protein sequence ID" value="PRH86590.1"/>
    <property type="molecule type" value="Genomic_DNA"/>
</dbReference>
<comment type="subcellular location">
    <subcellularLocation>
        <location evidence="1">Periplasm</location>
    </subcellularLocation>
</comment>
<gene>
    <name evidence="9" type="ORF">C5L14_14770</name>
</gene>
<dbReference type="Pfam" id="PF25954">
    <property type="entry name" value="Beta-barrel_RND_2"/>
    <property type="match status" value="1"/>
</dbReference>
<dbReference type="Gene3D" id="2.40.30.170">
    <property type="match status" value="1"/>
</dbReference>
<dbReference type="Gene3D" id="1.10.287.470">
    <property type="entry name" value="Helix hairpin bin"/>
    <property type="match status" value="2"/>
</dbReference>
<comment type="caution">
    <text evidence="9">The sequence shown here is derived from an EMBL/GenBank/DDBJ whole genome shotgun (WGS) entry which is preliminary data.</text>
</comment>
<feature type="domain" description="CusB-like beta-barrel" evidence="8">
    <location>
        <begin position="245"/>
        <end position="332"/>
    </location>
</feature>
<evidence type="ECO:0000256" key="5">
    <source>
        <dbReference type="ARBA" id="ARBA00023054"/>
    </source>
</evidence>
<dbReference type="Pfam" id="PF25881">
    <property type="entry name" value="HH_YBHG"/>
    <property type="match status" value="1"/>
</dbReference>
<dbReference type="NCBIfam" id="NF002939">
    <property type="entry name" value="PRK03598.1"/>
    <property type="match status" value="1"/>
</dbReference>
<comment type="similarity">
    <text evidence="2">Belongs to the UPF0194 family.</text>
</comment>
<evidence type="ECO:0000256" key="4">
    <source>
        <dbReference type="ARBA" id="ARBA00022764"/>
    </source>
</evidence>
<evidence type="ECO:0000313" key="10">
    <source>
        <dbReference type="Proteomes" id="UP000237682"/>
    </source>
</evidence>
<dbReference type="InterPro" id="IPR058792">
    <property type="entry name" value="Beta-barrel_RND_2"/>
</dbReference>
<sequence length="341" mass="36590">MKKAIIPLVVLAIAAGGLAAWWFDLPQRLGWVERADKELVLYGNVDIRQVQLGFRVSGRLAETLVDEGDSVKTGDTLARLDSRPYQDLVEVAQAQAASQRATLAKLEAGPRAAEIAQARAVLAERQADLINAEQSYTRSFQLRPSGTVSQGGLDQAVAARDAARARVNAAREALTLLEQGTRSEDIAAAKASLEAAEANLASARTTVADTILVAPADGVILSRVRERGAILAPNDIAFVLSLTRPVWIRAFIAETDLGRVHTGTAVEVRSDTDPAKRYKGRVGFISPVAEFTPKTVETPELRTDLVYRLRIVVDEPDSALLQGMPVTVRLSDVPAANGGKL</sequence>
<reference evidence="9 10" key="1">
    <citation type="submission" date="2018-02" db="EMBL/GenBank/DDBJ databases">
        <title>Whole genome sequencing of endophytic bacterium.</title>
        <authorList>
            <person name="Eedara R."/>
            <person name="Podile A.R."/>
        </authorList>
    </citation>
    <scope>NUCLEOTIDE SEQUENCE [LARGE SCALE GENOMIC DNA]</scope>
    <source>
        <strain evidence="9 10">RP1T</strain>
    </source>
</reference>
<name>A0A2S9QB97_9HYPH</name>
<feature type="domain" description="YbhG-like alpha-helical hairpin" evidence="7">
    <location>
        <begin position="80"/>
        <end position="208"/>
    </location>
</feature>
<evidence type="ECO:0000313" key="9">
    <source>
        <dbReference type="EMBL" id="PRH86590.1"/>
    </source>
</evidence>
<accession>A0A2S9QB97</accession>
<keyword evidence="10" id="KW-1185">Reference proteome</keyword>
<keyword evidence="4" id="KW-0574">Periplasm</keyword>
<evidence type="ECO:0000256" key="1">
    <source>
        <dbReference type="ARBA" id="ARBA00004418"/>
    </source>
</evidence>
<organism evidence="9 10">
    <name type="scientific">Labrys okinawensis</name>
    <dbReference type="NCBI Taxonomy" id="346911"/>
    <lineage>
        <taxon>Bacteria</taxon>
        <taxon>Pseudomonadati</taxon>
        <taxon>Pseudomonadota</taxon>
        <taxon>Alphaproteobacteria</taxon>
        <taxon>Hyphomicrobiales</taxon>
        <taxon>Xanthobacteraceae</taxon>
        <taxon>Labrys</taxon>
    </lineage>
</organism>
<dbReference type="GO" id="GO:0042597">
    <property type="term" value="C:periplasmic space"/>
    <property type="evidence" value="ECO:0007669"/>
    <property type="project" value="UniProtKB-SubCell"/>
</dbReference>
<keyword evidence="5 6" id="KW-0175">Coiled coil</keyword>
<proteinExistence type="inferred from homology"/>
<protein>
    <submittedName>
        <fullName evidence="9">Secretion protein HlyD</fullName>
    </submittedName>
</protein>
<dbReference type="PANTHER" id="PTHR32347">
    <property type="entry name" value="EFFLUX SYSTEM COMPONENT YKNX-RELATED"/>
    <property type="match status" value="1"/>
</dbReference>
<dbReference type="PANTHER" id="PTHR32347:SF29">
    <property type="entry name" value="UPF0194 MEMBRANE PROTEIN YBHG"/>
    <property type="match status" value="1"/>
</dbReference>
<dbReference type="OrthoDB" id="9813967at2"/>
<dbReference type="Gene3D" id="2.40.50.100">
    <property type="match status" value="1"/>
</dbReference>
<keyword evidence="3" id="KW-0732">Signal</keyword>